<dbReference type="Proteomes" id="UP000248584">
    <property type="component" value="Unassembled WGS sequence"/>
</dbReference>
<name>A0ABX5PUM3_9FLAO</name>
<accession>A0ABX5PUM3</accession>
<evidence type="ECO:0000313" key="2">
    <source>
        <dbReference type="EMBL" id="PZX37136.1"/>
    </source>
</evidence>
<gene>
    <name evidence="2" type="ORF">LX97_03158</name>
</gene>
<evidence type="ECO:0000256" key="1">
    <source>
        <dbReference type="SAM" id="Phobius"/>
    </source>
</evidence>
<keyword evidence="1" id="KW-1133">Transmembrane helix</keyword>
<organism evidence="2 3">
    <name type="scientific">Nonlabens dokdonensis</name>
    <dbReference type="NCBI Taxonomy" id="328515"/>
    <lineage>
        <taxon>Bacteria</taxon>
        <taxon>Pseudomonadati</taxon>
        <taxon>Bacteroidota</taxon>
        <taxon>Flavobacteriia</taxon>
        <taxon>Flavobacteriales</taxon>
        <taxon>Flavobacteriaceae</taxon>
        <taxon>Nonlabens</taxon>
    </lineage>
</organism>
<keyword evidence="1" id="KW-0812">Transmembrane</keyword>
<feature type="transmembrane region" description="Helical" evidence="1">
    <location>
        <begin position="21"/>
        <end position="42"/>
    </location>
</feature>
<sequence length="250" mass="28983">MIKFFRKIRLDALSRKRFPKYFTYAIGEIFLVVIGILIALAISNWNNNRQQNNTINFYLEKLLEEVTQQITITEEHIKRNEGLVQKQTKTLKILASKNESAIPELREIIGATATVWTNEYSFDTFNEFKQQGLLSQVKNQKLKQLLKDLESILTQVKSYDNYLDDQYNTLIEPYFAKHINYAQNALPAYRQGLVSGGPKTDYKALFDSIELWNVTSLKLETTNGNLYALNKMLETLKALKLNLEKEISND</sequence>
<dbReference type="RefSeq" id="WP_015363568.1">
    <property type="nucleotide sequence ID" value="NZ_QKZR01000007.1"/>
</dbReference>
<keyword evidence="1" id="KW-0472">Membrane</keyword>
<proteinExistence type="predicted"/>
<evidence type="ECO:0000313" key="3">
    <source>
        <dbReference type="Proteomes" id="UP000248584"/>
    </source>
</evidence>
<reference evidence="2 3" key="1">
    <citation type="submission" date="2018-06" db="EMBL/GenBank/DDBJ databases">
        <title>Genomic Encyclopedia of Archaeal and Bacterial Type Strains, Phase II (KMG-II): from individual species to whole genera.</title>
        <authorList>
            <person name="Goeker M."/>
        </authorList>
    </citation>
    <scope>NUCLEOTIDE SEQUENCE [LARGE SCALE GENOMIC DNA]</scope>
    <source>
        <strain evidence="2 3">DSM 17205</strain>
    </source>
</reference>
<protein>
    <submittedName>
        <fullName evidence="2">Uncharacterized protein</fullName>
    </submittedName>
</protein>
<keyword evidence="3" id="KW-1185">Reference proteome</keyword>
<comment type="caution">
    <text evidence="2">The sequence shown here is derived from an EMBL/GenBank/DDBJ whole genome shotgun (WGS) entry which is preliminary data.</text>
</comment>
<dbReference type="EMBL" id="QKZR01000007">
    <property type="protein sequence ID" value="PZX37136.1"/>
    <property type="molecule type" value="Genomic_DNA"/>
</dbReference>